<protein>
    <recommendedName>
        <fullName evidence="1">Segregation and condensation protein A</fullName>
    </recommendedName>
</protein>
<dbReference type="PANTHER" id="PTHR33969">
    <property type="entry name" value="SEGREGATION AND CONDENSATION PROTEIN A"/>
    <property type="match status" value="1"/>
</dbReference>
<dbReference type="EMBL" id="JARHUD010000007">
    <property type="protein sequence ID" value="MDF2096721.1"/>
    <property type="molecule type" value="Genomic_DNA"/>
</dbReference>
<proteinExistence type="predicted"/>
<dbReference type="PANTHER" id="PTHR33969:SF2">
    <property type="entry name" value="SEGREGATION AND CONDENSATION PROTEIN A"/>
    <property type="match status" value="1"/>
</dbReference>
<keyword evidence="3" id="KW-1185">Reference proteome</keyword>
<accession>A0ABT5YP26</accession>
<reference evidence="2 3" key="1">
    <citation type="submission" date="2023-03" db="EMBL/GenBank/DDBJ databases">
        <title>Fodinicurvata sp. CAU 1616 isolated from sea sendiment.</title>
        <authorList>
            <person name="Kim W."/>
        </authorList>
    </citation>
    <scope>NUCLEOTIDE SEQUENCE [LARGE SCALE GENOMIC DNA]</scope>
    <source>
        <strain evidence="2 3">CAU 1616</strain>
    </source>
</reference>
<comment type="caution">
    <text evidence="2">The sequence shown here is derived from an EMBL/GenBank/DDBJ whole genome shotgun (WGS) entry which is preliminary data.</text>
</comment>
<evidence type="ECO:0000313" key="3">
    <source>
        <dbReference type="Proteomes" id="UP001215503"/>
    </source>
</evidence>
<evidence type="ECO:0000256" key="1">
    <source>
        <dbReference type="ARBA" id="ARBA00044777"/>
    </source>
</evidence>
<gene>
    <name evidence="2" type="ORF">P2G67_12110</name>
</gene>
<dbReference type="Pfam" id="PF02616">
    <property type="entry name" value="SMC_ScpA"/>
    <property type="match status" value="1"/>
</dbReference>
<dbReference type="Gene3D" id="6.10.250.2410">
    <property type="match status" value="1"/>
</dbReference>
<dbReference type="Proteomes" id="UP001215503">
    <property type="component" value="Unassembled WGS sequence"/>
</dbReference>
<name>A0ABT5YP26_9PROT</name>
<dbReference type="RefSeq" id="WP_275823453.1">
    <property type="nucleotide sequence ID" value="NZ_JARHUD010000007.1"/>
</dbReference>
<organism evidence="2 3">
    <name type="scientific">Aquibaculum arenosum</name>
    <dbReference type="NCBI Taxonomy" id="3032591"/>
    <lineage>
        <taxon>Bacteria</taxon>
        <taxon>Pseudomonadati</taxon>
        <taxon>Pseudomonadota</taxon>
        <taxon>Alphaproteobacteria</taxon>
        <taxon>Rhodospirillales</taxon>
        <taxon>Rhodovibrionaceae</taxon>
        <taxon>Aquibaculum</taxon>
    </lineage>
</organism>
<dbReference type="InterPro" id="IPR003768">
    <property type="entry name" value="ScpA"/>
</dbReference>
<sequence length="270" mass="29899">MSAEVFAEDSRTDPPRGDGLVVDLGSFEGPLDVLLQLAREQKVDLTRISILALAEQYLTFVREARRLRLELAADYLVMAAWLAYLKSKLLLPEPESEEERPSGAEMAAALRFHLQRLQAMQDRGAALTDRPQLGQQRFARGAPEGQSEVTHPVFDVSLYDLLSAYGALKGRQAQAPGLRILHWNLYSVEEAVRRLSKLLGTMPEWRDLTTFLPPDLRDGLEWRSAVASTLVAGLELCRDGKAEIQQTSTFGPIRLRGRTAASGEGLGETS</sequence>
<evidence type="ECO:0000313" key="2">
    <source>
        <dbReference type="EMBL" id="MDF2096721.1"/>
    </source>
</evidence>